<dbReference type="InterPro" id="IPR052158">
    <property type="entry name" value="INH-QAR"/>
</dbReference>
<dbReference type="InterPro" id="IPR002818">
    <property type="entry name" value="DJ-1/PfpI"/>
</dbReference>
<reference evidence="3 4" key="1">
    <citation type="submission" date="2019-12" db="EMBL/GenBank/DDBJ databases">
        <title>Genomic-based taxomic classification of the family Erythrobacteraceae.</title>
        <authorList>
            <person name="Xu L."/>
        </authorList>
    </citation>
    <scope>NUCLEOTIDE SEQUENCE [LARGE SCALE GENOMIC DNA]</scope>
    <source>
        <strain evidence="3 4">LMG 29518</strain>
    </source>
</reference>
<comment type="caution">
    <text evidence="3">The sequence shown here is derived from an EMBL/GenBank/DDBJ whole genome shotgun (WGS) entry which is preliminary data.</text>
</comment>
<dbReference type="CDD" id="cd03139">
    <property type="entry name" value="GATase1_PfpI_2"/>
    <property type="match status" value="1"/>
</dbReference>
<dbReference type="Proteomes" id="UP000438476">
    <property type="component" value="Unassembled WGS sequence"/>
</dbReference>
<dbReference type="SUPFAM" id="SSF52317">
    <property type="entry name" value="Class I glutamine amidotransferase-like"/>
    <property type="match status" value="1"/>
</dbReference>
<dbReference type="PANTHER" id="PTHR43130">
    <property type="entry name" value="ARAC-FAMILY TRANSCRIPTIONAL REGULATOR"/>
    <property type="match status" value="1"/>
</dbReference>
<name>A0A6I4T8W7_9SPHN</name>
<dbReference type="InterPro" id="IPR006311">
    <property type="entry name" value="TAT_signal"/>
</dbReference>
<feature type="domain" description="DJ-1/PfpI" evidence="2">
    <location>
        <begin position="44"/>
        <end position="205"/>
    </location>
</feature>
<dbReference type="Gene3D" id="3.40.50.880">
    <property type="match status" value="1"/>
</dbReference>
<keyword evidence="1" id="KW-0732">Signal</keyword>
<dbReference type="Pfam" id="PF01965">
    <property type="entry name" value="DJ-1_PfpI"/>
    <property type="match status" value="1"/>
</dbReference>
<gene>
    <name evidence="3" type="ORF">GRI91_13230</name>
</gene>
<dbReference type="RefSeq" id="WP_160737178.1">
    <property type="nucleotide sequence ID" value="NZ_WTYT01000006.1"/>
</dbReference>
<accession>A0A6I4T8W7</accession>
<evidence type="ECO:0000313" key="4">
    <source>
        <dbReference type="Proteomes" id="UP000438476"/>
    </source>
</evidence>
<dbReference type="EMBL" id="WTYT01000006">
    <property type="protein sequence ID" value="MXO66722.1"/>
    <property type="molecule type" value="Genomic_DNA"/>
</dbReference>
<evidence type="ECO:0000313" key="3">
    <source>
        <dbReference type="EMBL" id="MXO66722.1"/>
    </source>
</evidence>
<dbReference type="InterPro" id="IPR029062">
    <property type="entry name" value="Class_I_gatase-like"/>
</dbReference>
<dbReference type="GO" id="GO:0006355">
    <property type="term" value="P:regulation of DNA-templated transcription"/>
    <property type="evidence" value="ECO:0007669"/>
    <property type="project" value="TreeGrafter"/>
</dbReference>
<dbReference type="OrthoDB" id="186587at2"/>
<dbReference type="AlphaFoldDB" id="A0A6I4T8W7"/>
<dbReference type="PROSITE" id="PS51318">
    <property type="entry name" value="TAT"/>
    <property type="match status" value="1"/>
</dbReference>
<evidence type="ECO:0000259" key="2">
    <source>
        <dbReference type="Pfam" id="PF01965"/>
    </source>
</evidence>
<feature type="chain" id="PRO_5026265160" evidence="1">
    <location>
        <begin position="29"/>
        <end position="270"/>
    </location>
</feature>
<feature type="signal peptide" evidence="1">
    <location>
        <begin position="1"/>
        <end position="28"/>
    </location>
</feature>
<dbReference type="PANTHER" id="PTHR43130:SF2">
    <property type="entry name" value="DJ-1_PFPI DOMAIN-CONTAINING PROTEIN"/>
    <property type="match status" value="1"/>
</dbReference>
<organism evidence="3 4">
    <name type="scientific">Altericroceibacterium endophyticum</name>
    <dbReference type="NCBI Taxonomy" id="1808508"/>
    <lineage>
        <taxon>Bacteria</taxon>
        <taxon>Pseudomonadati</taxon>
        <taxon>Pseudomonadota</taxon>
        <taxon>Alphaproteobacteria</taxon>
        <taxon>Sphingomonadales</taxon>
        <taxon>Erythrobacteraceae</taxon>
        <taxon>Altericroceibacterium</taxon>
    </lineage>
</organism>
<proteinExistence type="predicted"/>
<evidence type="ECO:0000256" key="1">
    <source>
        <dbReference type="SAM" id="SignalP"/>
    </source>
</evidence>
<protein>
    <submittedName>
        <fullName evidence="3">DJ-1/PfpI family protein</fullName>
    </submittedName>
</protein>
<sequence>MNLDRRQILALAALAGAAGTVGSPAALAHDATGKMPPIPEDAPTIAMLVFPRMVAMDLINPMTAFKIARANIMLVGKNMDPVDTELGIPIAPTHTFADVPDDIDVLFVPGGTMGTVDAMRDAETLDFVRRTGERAKWVTSVCTGSLLLGAAGLLRGYDATSNWTVTHLLPRLGANYVDDRVVIDRNRMTGGGATAGLDFGLTLVARLVDEETAKRVQLVLEYAPAPPFNAGTPEGAGPELVAAFRAATPWMQAQTLSAVEEAATRLNLAG</sequence>
<keyword evidence="4" id="KW-1185">Reference proteome</keyword>